<dbReference type="RefSeq" id="WP_387970896.1">
    <property type="nucleotide sequence ID" value="NZ_JBHRWO010000004.1"/>
</dbReference>
<keyword evidence="1" id="KW-0732">Signal</keyword>
<feature type="chain" id="PRO_5045101665" description="Lipoprotein" evidence="1">
    <location>
        <begin position="23"/>
        <end position="244"/>
    </location>
</feature>
<dbReference type="EMBL" id="JBHRWO010000004">
    <property type="protein sequence ID" value="MFC3491686.1"/>
    <property type="molecule type" value="Genomic_DNA"/>
</dbReference>
<gene>
    <name evidence="2" type="ORF">ACFO8M_04185</name>
</gene>
<comment type="caution">
    <text evidence="2">The sequence shown here is derived from an EMBL/GenBank/DDBJ whole genome shotgun (WGS) entry which is preliminary data.</text>
</comment>
<evidence type="ECO:0000313" key="3">
    <source>
        <dbReference type="Proteomes" id="UP001595712"/>
    </source>
</evidence>
<keyword evidence="3" id="KW-1185">Reference proteome</keyword>
<feature type="signal peptide" evidence="1">
    <location>
        <begin position="1"/>
        <end position="22"/>
    </location>
</feature>
<protein>
    <recommendedName>
        <fullName evidence="4">Lipoprotein</fullName>
    </recommendedName>
</protein>
<dbReference type="Proteomes" id="UP001595712">
    <property type="component" value="Unassembled WGS sequence"/>
</dbReference>
<evidence type="ECO:0008006" key="4">
    <source>
        <dbReference type="Google" id="ProtNLM"/>
    </source>
</evidence>
<reference evidence="3" key="1">
    <citation type="journal article" date="2019" name="Int. J. Syst. Evol. Microbiol.">
        <title>The Global Catalogue of Microorganisms (GCM) 10K type strain sequencing project: providing services to taxonomists for standard genome sequencing and annotation.</title>
        <authorList>
            <consortium name="The Broad Institute Genomics Platform"/>
            <consortium name="The Broad Institute Genome Sequencing Center for Infectious Disease"/>
            <person name="Wu L."/>
            <person name="Ma J."/>
        </authorList>
    </citation>
    <scope>NUCLEOTIDE SEQUENCE [LARGE SCALE GENOMIC DNA]</scope>
    <source>
        <strain evidence="3">CGMCC 4.7396</strain>
    </source>
</reference>
<dbReference type="PROSITE" id="PS51257">
    <property type="entry name" value="PROKAR_LIPOPROTEIN"/>
    <property type="match status" value="1"/>
</dbReference>
<accession>A0ABV7PUG0</accession>
<name>A0ABV7PUG0_9ACTN</name>
<proteinExistence type="predicted"/>
<evidence type="ECO:0000256" key="1">
    <source>
        <dbReference type="SAM" id="SignalP"/>
    </source>
</evidence>
<sequence length="244" mass="26240">MRRATIAAVPAALLVASFLAACGDGTTEEPSPPQSAEPTLADMPDPAEFTTTIDNPFMPWIPGTVFTYEGGGETIVVEVTDQTREVLGVNTVVVHDTVSEGGEVIEDTYDWYAQDADGNVWYFGEDSREMSGGEVTSTEGSWEAGVDGALPGIAMEADPQVGDYYYQEFYEGHAEDTGEVVAVDEQVEVPYGTFEDCLRTEDVNPLDTSVIEHKFYAEGVGFVLEIGVQGSDQRIELVSVDPGA</sequence>
<evidence type="ECO:0000313" key="2">
    <source>
        <dbReference type="EMBL" id="MFC3491686.1"/>
    </source>
</evidence>
<organism evidence="2 3">
    <name type="scientific">Glycomyces rhizosphaerae</name>
    <dbReference type="NCBI Taxonomy" id="2054422"/>
    <lineage>
        <taxon>Bacteria</taxon>
        <taxon>Bacillati</taxon>
        <taxon>Actinomycetota</taxon>
        <taxon>Actinomycetes</taxon>
        <taxon>Glycomycetales</taxon>
        <taxon>Glycomycetaceae</taxon>
        <taxon>Glycomyces</taxon>
    </lineage>
</organism>